<proteinExistence type="predicted"/>
<dbReference type="Proteomes" id="UP000028926">
    <property type="component" value="Chromosome"/>
</dbReference>
<name>A0A077AUC3_9PROT</name>
<gene>
    <name evidence="1" type="ORF">ID47_01000</name>
</gene>
<evidence type="ECO:0000313" key="1">
    <source>
        <dbReference type="EMBL" id="AIK95629.1"/>
    </source>
</evidence>
<dbReference type="EMBL" id="CP008941">
    <property type="protein sequence ID" value="AIK95629.1"/>
    <property type="molecule type" value="Genomic_DNA"/>
</dbReference>
<reference evidence="1 2" key="1">
    <citation type="submission" date="2014-07" db="EMBL/GenBank/DDBJ databases">
        <title>Comparative genomic insights into amoeba endosymbionts belonging to the families of Holosporaceae and Candidatus Midichloriaceae within Rickettsiales.</title>
        <authorList>
            <person name="Wang Z."/>
            <person name="Wu M."/>
        </authorList>
    </citation>
    <scope>NUCLEOTIDE SEQUENCE [LARGE SCALE GENOMIC DNA]</scope>
    <source>
        <strain evidence="1">PRA3</strain>
    </source>
</reference>
<accession>A0A077AUC3</accession>
<keyword evidence="2" id="KW-1185">Reference proteome</keyword>
<evidence type="ECO:0000313" key="2">
    <source>
        <dbReference type="Proteomes" id="UP000028926"/>
    </source>
</evidence>
<organism evidence="1 2">
    <name type="scientific">Candidatus Odyssella acanthamoebae</name>
    <dbReference type="NCBI Taxonomy" id="91604"/>
    <lineage>
        <taxon>Bacteria</taxon>
        <taxon>Pseudomonadati</taxon>
        <taxon>Pseudomonadota</taxon>
        <taxon>Alphaproteobacteria</taxon>
        <taxon>Holosporales</taxon>
        <taxon>Candidatus Paracaedibacteraceae</taxon>
        <taxon>Candidatus Odyssella</taxon>
    </lineage>
</organism>
<dbReference type="STRING" id="91604.ID47_01000"/>
<dbReference type="KEGG" id="paca:ID47_01000"/>
<sequence length="421" mass="46309">MSLLDLATALRNQLPVTGEGSVVLDQQTLTSSNANNVGTILQNIIDYLGVPVGALLTITNLSRSDVIDPSGSSPLIIKAGKTSFFSTNMFVKTLQFTLSNQTLTMVLQTTDLTNTDGTPWTLGTSFFEFLVFPILDQSFSNPSFIFSTTTLPAWPMENHVTEDLQEGLNFYAELNLTDPIFQSIVYFLNFLGVKFNNDSHFFGQIDNKNRIPGFSLNFPNLQLTSPLLSTKDATFFLFDLFTVSNPKFGVRLIPIAEDSENDCPADVTPELYFELDLIVDATTTLDFSVGLKETENFLMFGVRSPKPLSLEHVFILMAGNKWDDLIPSPLQSALSAIDFQGFIATIGIGNSSFTLSSLTVSVGSDPNKPLNLFPPFKDCSFWVTWTILNPTDPSTKTSAINCEAQVEFEKIGIFNVEIAPA</sequence>
<protein>
    <submittedName>
        <fullName evidence="1">Uncharacterized protein</fullName>
    </submittedName>
</protein>
<dbReference type="RefSeq" id="WP_038462892.1">
    <property type="nucleotide sequence ID" value="NZ_CP008941.1"/>
</dbReference>
<dbReference type="HOGENOM" id="CLU_651647_0_0_5"/>
<dbReference type="AlphaFoldDB" id="A0A077AUC3"/>